<organism evidence="2 3">
    <name type="scientific">Stentor coeruleus</name>
    <dbReference type="NCBI Taxonomy" id="5963"/>
    <lineage>
        <taxon>Eukaryota</taxon>
        <taxon>Sar</taxon>
        <taxon>Alveolata</taxon>
        <taxon>Ciliophora</taxon>
        <taxon>Postciliodesmatophora</taxon>
        <taxon>Heterotrichea</taxon>
        <taxon>Heterotrichida</taxon>
        <taxon>Stentoridae</taxon>
        <taxon>Stentor</taxon>
    </lineage>
</organism>
<dbReference type="PANTHER" id="PTHR12436:SF4">
    <property type="entry name" value="LEUKOCYTE RECEPTOR CLUSTER MEMBER 8"/>
    <property type="match status" value="1"/>
</dbReference>
<sequence>MDLPQKRSRFSEEKLKIIQEFYKQMPQLNPNPAMYPYMIAPDPMPIWPHPPQQQQQHKTPTSANEKLKNYIARAFTKCQTDIEKDLMETFIRDIITRKKNAGLFFQEDWDKTEIPKLPREQVTITAGPSLEVPKIFQPSSKDQIQKRKSRFEPIELVEDSKPRNISKEQNIDEHNKEKIKKEILSEWKIIGTCKELEKPFFRLTSKPDPKTIRPESVLKKALAWLKERWRKGEIKYEYFSDQLRSIRQDLTVQGIRNKFSVEIYQAHTRLALEAQDLDQYNSCMSRLFELYKEGLPGRVTEFKAYQIMYFTFQHLYIQLEKCLKALNGVEKKSPEIKQAMEFKRAILLGNYHQVFHIRPNLMNSGNHLLDIFMPKLRVLSLLKICKAYQPSISVDILTKELGFNHLSEAEAFILENGGVIEAGYLECRPSLLGLRKSSLIQTKT</sequence>
<comment type="caution">
    <text evidence="2">The sequence shown here is derived from an EMBL/GenBank/DDBJ whole genome shotgun (WGS) entry which is preliminary data.</text>
</comment>
<proteinExistence type="predicted"/>
<keyword evidence="3" id="KW-1185">Reference proteome</keyword>
<dbReference type="InterPro" id="IPR045107">
    <property type="entry name" value="SAC3/GANP/THP3"/>
</dbReference>
<dbReference type="Pfam" id="PF03399">
    <property type="entry name" value="SAC3_GANP"/>
    <property type="match status" value="1"/>
</dbReference>
<protein>
    <recommendedName>
        <fullName evidence="1">SAC3/GANP/THP3 conserved domain-containing protein</fullName>
    </recommendedName>
</protein>
<dbReference type="PANTHER" id="PTHR12436">
    <property type="entry name" value="80 KDA MCM3-ASSOCIATED PROTEIN"/>
    <property type="match status" value="1"/>
</dbReference>
<reference evidence="2 3" key="1">
    <citation type="submission" date="2016-11" db="EMBL/GenBank/DDBJ databases">
        <title>The macronuclear genome of Stentor coeruleus: a giant cell with tiny introns.</title>
        <authorList>
            <person name="Slabodnick M."/>
            <person name="Ruby J.G."/>
            <person name="Reiff S.B."/>
            <person name="Swart E.C."/>
            <person name="Gosai S."/>
            <person name="Prabakaran S."/>
            <person name="Witkowska E."/>
            <person name="Larue G.E."/>
            <person name="Fisher S."/>
            <person name="Freeman R.M."/>
            <person name="Gunawardena J."/>
            <person name="Chu W."/>
            <person name="Stover N.A."/>
            <person name="Gregory B.D."/>
            <person name="Nowacki M."/>
            <person name="Derisi J."/>
            <person name="Roy S.W."/>
            <person name="Marshall W.F."/>
            <person name="Sood P."/>
        </authorList>
    </citation>
    <scope>NUCLEOTIDE SEQUENCE [LARGE SCALE GENOMIC DNA]</scope>
    <source>
        <strain evidence="2">WM001</strain>
    </source>
</reference>
<dbReference type="EMBL" id="MPUH01000335">
    <property type="protein sequence ID" value="OMJ82573.1"/>
    <property type="molecule type" value="Genomic_DNA"/>
</dbReference>
<dbReference type="Gene3D" id="1.25.40.990">
    <property type="match status" value="1"/>
</dbReference>
<gene>
    <name evidence="2" type="ORF">SteCoe_16681</name>
</gene>
<dbReference type="Proteomes" id="UP000187209">
    <property type="component" value="Unassembled WGS sequence"/>
</dbReference>
<dbReference type="OrthoDB" id="199574at2759"/>
<dbReference type="InterPro" id="IPR005062">
    <property type="entry name" value="SAC3/GANP/THP3_conserved"/>
</dbReference>
<accession>A0A1R2C0L9</accession>
<evidence type="ECO:0000259" key="1">
    <source>
        <dbReference type="Pfam" id="PF03399"/>
    </source>
</evidence>
<dbReference type="GO" id="GO:0005634">
    <property type="term" value="C:nucleus"/>
    <property type="evidence" value="ECO:0007669"/>
    <property type="project" value="TreeGrafter"/>
</dbReference>
<name>A0A1R2C0L9_9CILI</name>
<dbReference type="AlphaFoldDB" id="A0A1R2C0L9"/>
<evidence type="ECO:0000313" key="2">
    <source>
        <dbReference type="EMBL" id="OMJ82573.1"/>
    </source>
</evidence>
<evidence type="ECO:0000313" key="3">
    <source>
        <dbReference type="Proteomes" id="UP000187209"/>
    </source>
</evidence>
<feature type="domain" description="SAC3/GANP/THP3 conserved" evidence="1">
    <location>
        <begin position="204"/>
        <end position="415"/>
    </location>
</feature>